<gene>
    <name evidence="2" type="ORF">TTHERM_000279970</name>
</gene>
<accession>W7XBS0</accession>
<feature type="compositionally biased region" description="Polar residues" evidence="1">
    <location>
        <begin position="1641"/>
        <end position="1660"/>
    </location>
</feature>
<feature type="compositionally biased region" description="Polar residues" evidence="1">
    <location>
        <begin position="1087"/>
        <end position="1105"/>
    </location>
</feature>
<feature type="region of interest" description="Disordered" evidence="1">
    <location>
        <begin position="988"/>
        <end position="1016"/>
    </location>
</feature>
<feature type="region of interest" description="Disordered" evidence="1">
    <location>
        <begin position="1631"/>
        <end position="1660"/>
    </location>
</feature>
<sequence length="1896" mass="214711">MSQQVQSGQNLQSQDIPTNPFKKNKRFGGVQKSPSPINQPRIQPKAQPIIQNQLQQGQQEQRNINENNQGQQDVQQRQNVQVNQPTRCNSSLVIMNFNQDNSFFNYGNSENSIAIGGTPVATPRQQSLHIQGNSQAMQKPLKLTPTEQNYLKQQLGQMSNEQQNPIQTGSFYNNMNSLNTQIKQSYDNLNFKDLQINNTYKQKIQNLIQNEEESNQENNSSQALENIMVNLDTFPDDLCNHQDHQEERIVQPRHLDFSKKPEEIPQQSQKITNAISPLPLCLIQEKLKQNSNKIEEYSYTAKKSARSGSSDFQNNASQQSNFSYQTFYSPRMNKNTSRQGDQVQQGSVTSQQISQKLNLSINNKQQLLNANNNNAQILNYSSGDHLVQAQTTISNSNQIQSQNFQTLVSRNQSPHSQQVTPNPFMKIQIANGINTLERQQRLNQSPLYKNISLSQLNQQINSNSGLNSSTNQVARSNNQITTSNNEAINGINNFGQIKSEQTISNNKAVNNNIIINSDRIINQQNNFVSLKQTQSSFVQNQLNNIQMYSSLNFNVPNQSQSQQLQQQQQENIKQNIPPFQIAPCITLSRQVSANSIHTINMASPNSGVNSLQLIQTQNNNQAHQNQALQSSSLFNVNQMANKSVKMMDSSSNFNSQYVSVPQTSVSLKQQLQSNVNNQIKEPKTDKNIYKSSNVQNDFQEAVESVKRAAVERGKSASRVEENKADQKQKQFVPLQGVEFPVINLDNNNKVDDSYLKQIISPETLKILQEQKEIKKEIVKYRNINSPQAQNKTSQSNNDNSSNSNCSSFQQISSQNNLISNTLTSLQAKVANQPLGNIINVFGQMSNSIAQSPPKQQQQQQYNHQNIQDVYQNVQQNYQNLPILLNQSTLVKQIPIMQEPVLSQVFPKSKQSPNYQMPIFQMQPIQIQPPAPAVGLTLLSVQKNIPQQEVPIQGISLLNLPQENKIIQKETPSNNLSPSKDQDKLLMAKSRSQSKLQLQDSKQLNTQGSKQGEEQQSADFAKIDQNNQLEQKQEKGFLLTSSKEIAQQIMDKGQQLSTTTIVAPNQLKLTEKTNFNAEKEEQKPKITQIVQSPRISQVSSPKSSLQKQERPQLLEIKSFPISINQSQQLKFQNQRETFECITNPEIKNIQSINNQDLKQNFYNSSSNEIEAHMNYQNNLFVKQNKIEQEEVVFTPQKEKKQPDTSQAESRVNDDMNEFESTKKAFPNKISPSYGYSPCFNIDKQESQQSPNPITKANTNNLQNVLQSFGFNPYNIQQIQINDRAENNIMNSKENVNQILQTSNENKLLSSGATENDHVPFTQNFNLNFNNQQYFINNNFVNNFQNPAIVNNMVKASFEYSDMTNISDTKHIIVPGTEPIKKGNFSKSSSTNNINHHPQENPNQIPLYQTNNQLKSSNQFDIQQNLTTESIEVDLSEKNTHLVYDSKHDLTPTLKRNNQNGIPIQATPNLNKQSQQNNINKVSTPSTSATTDKSNKQNTTSKLNSAQLSKQKYNLSVHRSSKPEDVLHEQIMELQKQTKKMIEKSQQKIKSYSQERSSSQAKQIKAEAKSPMNFEKQVNRLTEHSQVGSTFSAALSKGSSSCKNQNQGYKDHQNIVPKAEISVRKDQDYYSSNNLNLKRNSSQEIQPVRSASTQVKVPQQESNNSLQSSFNVFLAQNMNSSNTFQDKSPSYISSQSQVENKLNSIKPKLASNTSIQSSINNSAQSKSQLKYYQNETINNLSSINSSRANQNTSKQNNSSISNYLSNQQSLNQINIPLKLGLVTTVESDRISKHDFGSQQQYIDFQNYSSTPMNANSNIQSNSNRNNDFINQNKVNNVQKSQSNIANNSTNDKNKVACQWQTRSQIKNLLKMKQDTFFSHQSQAKSNILPNEKKMNFKS</sequence>
<evidence type="ECO:0000313" key="3">
    <source>
        <dbReference type="Proteomes" id="UP000009168"/>
    </source>
</evidence>
<evidence type="ECO:0000256" key="1">
    <source>
        <dbReference type="SAM" id="MobiDB-lite"/>
    </source>
</evidence>
<reference evidence="3" key="1">
    <citation type="journal article" date="2006" name="PLoS Biol.">
        <title>Macronuclear genome sequence of the ciliate Tetrahymena thermophila, a model eukaryote.</title>
        <authorList>
            <person name="Eisen J.A."/>
            <person name="Coyne R.S."/>
            <person name="Wu M."/>
            <person name="Wu D."/>
            <person name="Thiagarajan M."/>
            <person name="Wortman J.R."/>
            <person name="Badger J.H."/>
            <person name="Ren Q."/>
            <person name="Amedeo P."/>
            <person name="Jones K.M."/>
            <person name="Tallon L.J."/>
            <person name="Delcher A.L."/>
            <person name="Salzberg S.L."/>
            <person name="Silva J.C."/>
            <person name="Haas B.J."/>
            <person name="Majoros W.H."/>
            <person name="Farzad M."/>
            <person name="Carlton J.M."/>
            <person name="Smith R.K. Jr."/>
            <person name="Garg J."/>
            <person name="Pearlman R.E."/>
            <person name="Karrer K.M."/>
            <person name="Sun L."/>
            <person name="Manning G."/>
            <person name="Elde N.C."/>
            <person name="Turkewitz A.P."/>
            <person name="Asai D.J."/>
            <person name="Wilkes D.E."/>
            <person name="Wang Y."/>
            <person name="Cai H."/>
            <person name="Collins K."/>
            <person name="Stewart B.A."/>
            <person name="Lee S.R."/>
            <person name="Wilamowska K."/>
            <person name="Weinberg Z."/>
            <person name="Ruzzo W.L."/>
            <person name="Wloga D."/>
            <person name="Gaertig J."/>
            <person name="Frankel J."/>
            <person name="Tsao C.-C."/>
            <person name="Gorovsky M.A."/>
            <person name="Keeling P.J."/>
            <person name="Waller R.F."/>
            <person name="Patron N.J."/>
            <person name="Cherry J.M."/>
            <person name="Stover N.A."/>
            <person name="Krieger C.J."/>
            <person name="del Toro C."/>
            <person name="Ryder H.F."/>
            <person name="Williamson S.C."/>
            <person name="Barbeau R.A."/>
            <person name="Hamilton E.P."/>
            <person name="Orias E."/>
        </authorList>
    </citation>
    <scope>NUCLEOTIDE SEQUENCE [LARGE SCALE GENOMIC DNA]</scope>
    <source>
        <strain evidence="3">SB210</strain>
    </source>
</reference>
<feature type="region of interest" description="Disordered" evidence="1">
    <location>
        <begin position="1447"/>
        <end position="1521"/>
    </location>
</feature>
<dbReference type="KEGG" id="tet:TTHERM_000279970"/>
<feature type="compositionally biased region" description="Low complexity" evidence="1">
    <location>
        <begin position="988"/>
        <end position="1003"/>
    </location>
</feature>
<feature type="region of interest" description="Disordered" evidence="1">
    <location>
        <begin position="1"/>
        <end position="42"/>
    </location>
</feature>
<feature type="compositionally biased region" description="Polar residues" evidence="1">
    <location>
        <begin position="1546"/>
        <end position="1560"/>
    </location>
</feature>
<organism evidence="2 3">
    <name type="scientific">Tetrahymena thermophila (strain SB210)</name>
    <dbReference type="NCBI Taxonomy" id="312017"/>
    <lineage>
        <taxon>Eukaryota</taxon>
        <taxon>Sar</taxon>
        <taxon>Alveolata</taxon>
        <taxon>Ciliophora</taxon>
        <taxon>Intramacronucleata</taxon>
        <taxon>Oligohymenophorea</taxon>
        <taxon>Hymenostomatida</taxon>
        <taxon>Tetrahymenina</taxon>
        <taxon>Tetrahymenidae</taxon>
        <taxon>Tetrahymena</taxon>
    </lineage>
</organism>
<protein>
    <submittedName>
        <fullName evidence="2">Uncharacterized protein</fullName>
    </submittedName>
</protein>
<feature type="compositionally biased region" description="Polar residues" evidence="1">
    <location>
        <begin position="1452"/>
        <end position="1516"/>
    </location>
</feature>
<dbReference type="Proteomes" id="UP000009168">
    <property type="component" value="Unassembled WGS sequence"/>
</dbReference>
<evidence type="ECO:0000313" key="2">
    <source>
        <dbReference type="EMBL" id="EWS73863.1"/>
    </source>
</evidence>
<feature type="compositionally biased region" description="Low complexity" evidence="1">
    <location>
        <begin position="789"/>
        <end position="808"/>
    </location>
</feature>
<feature type="compositionally biased region" description="Polar residues" evidence="1">
    <location>
        <begin position="1004"/>
        <end position="1016"/>
    </location>
</feature>
<dbReference type="EMBL" id="GG662656">
    <property type="protein sequence ID" value="EWS73863.1"/>
    <property type="molecule type" value="Genomic_DNA"/>
</dbReference>
<name>W7XBS0_TETTS</name>
<proteinExistence type="predicted"/>
<feature type="region of interest" description="Disordered" evidence="1">
    <location>
        <begin position="1375"/>
        <end position="1404"/>
    </location>
</feature>
<dbReference type="InParanoid" id="W7XBS0"/>
<keyword evidence="3" id="KW-1185">Reference proteome</keyword>
<dbReference type="GeneID" id="24438179"/>
<feature type="region of interest" description="Disordered" evidence="1">
    <location>
        <begin position="1593"/>
        <end position="1614"/>
    </location>
</feature>
<feature type="compositionally biased region" description="Polar residues" evidence="1">
    <location>
        <begin position="1383"/>
        <end position="1404"/>
    </location>
</feature>
<feature type="compositionally biased region" description="Low complexity" evidence="1">
    <location>
        <begin position="1631"/>
        <end position="1640"/>
    </location>
</feature>
<feature type="region of interest" description="Disordered" evidence="1">
    <location>
        <begin position="330"/>
        <end position="349"/>
    </location>
</feature>
<feature type="region of interest" description="Disordered" evidence="1">
    <location>
        <begin position="1536"/>
        <end position="1568"/>
    </location>
</feature>
<dbReference type="RefSeq" id="XP_012653610.1">
    <property type="nucleotide sequence ID" value="XM_012798156.1"/>
</dbReference>
<feature type="region of interest" description="Disordered" evidence="1">
    <location>
        <begin position="784"/>
        <end position="808"/>
    </location>
</feature>
<feature type="region of interest" description="Disordered" evidence="1">
    <location>
        <begin position="1073"/>
        <end position="1108"/>
    </location>
</feature>
<feature type="compositionally biased region" description="Low complexity" evidence="1">
    <location>
        <begin position="1"/>
        <end position="14"/>
    </location>
</feature>
<feature type="compositionally biased region" description="Polar residues" evidence="1">
    <location>
        <begin position="32"/>
        <end position="41"/>
    </location>
</feature>
<feature type="compositionally biased region" description="Polar residues" evidence="1">
    <location>
        <begin position="1593"/>
        <end position="1606"/>
    </location>
</feature>